<keyword evidence="4 5" id="KW-0975">Bacterial flagellum</keyword>
<reference evidence="8" key="1">
    <citation type="journal article" date="2014" name="Int. J. Syst. Evol. Microbiol.">
        <title>Complete genome sequence of Corynebacterium casei LMG S-19264T (=DSM 44701T), isolated from a smear-ripened cheese.</title>
        <authorList>
            <consortium name="US DOE Joint Genome Institute (JGI-PGF)"/>
            <person name="Walter F."/>
            <person name="Albersmeier A."/>
            <person name="Kalinowski J."/>
            <person name="Ruckert C."/>
        </authorList>
    </citation>
    <scope>NUCLEOTIDE SEQUENCE</scope>
    <source>
        <strain evidence="8">JCM 13306</strain>
    </source>
</reference>
<dbReference type="InterPro" id="IPR003481">
    <property type="entry name" value="FliD_N"/>
</dbReference>
<dbReference type="Pfam" id="PF07195">
    <property type="entry name" value="FliD_C"/>
    <property type="match status" value="1"/>
</dbReference>
<dbReference type="InterPro" id="IPR010809">
    <property type="entry name" value="FliD_C"/>
</dbReference>
<dbReference type="RefSeq" id="WP_140721428.1">
    <property type="nucleotide sequence ID" value="NZ_BNBA01000001.1"/>
</dbReference>
<dbReference type="GO" id="GO:0007155">
    <property type="term" value="P:cell adhesion"/>
    <property type="evidence" value="ECO:0007669"/>
    <property type="project" value="InterPro"/>
</dbReference>
<keyword evidence="3 5" id="KW-0175">Coiled coil</keyword>
<feature type="domain" description="Flagellar hook-associated protein 2 N-terminal" evidence="6">
    <location>
        <begin position="8"/>
        <end position="105"/>
    </location>
</feature>
<reference evidence="8" key="2">
    <citation type="submission" date="2020-09" db="EMBL/GenBank/DDBJ databases">
        <authorList>
            <person name="Sun Q."/>
            <person name="Ohkuma M."/>
        </authorList>
    </citation>
    <scope>NUCLEOTIDE SEQUENCE</scope>
    <source>
        <strain evidence="8">JCM 13306</strain>
    </source>
</reference>
<keyword evidence="8" id="KW-0966">Cell projection</keyword>
<proteinExistence type="inferred from homology"/>
<name>A0A919F4D4_9XANT</name>
<dbReference type="GO" id="GO:0009424">
    <property type="term" value="C:bacterial-type flagellum hook"/>
    <property type="evidence" value="ECO:0007669"/>
    <property type="project" value="UniProtKB-UniRule"/>
</dbReference>
<evidence type="ECO:0000313" key="9">
    <source>
        <dbReference type="Proteomes" id="UP000623958"/>
    </source>
</evidence>
<accession>A0A919F4D4</accession>
<comment type="caution">
    <text evidence="8">The sequence shown here is derived from an EMBL/GenBank/DDBJ whole genome shotgun (WGS) entry which is preliminary data.</text>
</comment>
<keyword evidence="8" id="KW-0969">Cilium</keyword>
<gene>
    <name evidence="8" type="primary">fliD</name>
    <name evidence="8" type="ORF">GCM10009090_01360</name>
</gene>
<feature type="domain" description="Flagellar hook-associated protein 2 C-terminal" evidence="7">
    <location>
        <begin position="211"/>
        <end position="427"/>
    </location>
</feature>
<dbReference type="Pfam" id="PF07196">
    <property type="entry name" value="Flagellin_IN"/>
    <property type="match status" value="1"/>
</dbReference>
<dbReference type="GO" id="GO:0009421">
    <property type="term" value="C:bacterial-type flagellum filament cap"/>
    <property type="evidence" value="ECO:0007669"/>
    <property type="project" value="InterPro"/>
</dbReference>
<dbReference type="AlphaFoldDB" id="A0A919F4D4"/>
<comment type="subunit">
    <text evidence="2 5">Homopentamer.</text>
</comment>
<dbReference type="PANTHER" id="PTHR30288">
    <property type="entry name" value="FLAGELLAR CAP/ASSEMBLY PROTEIN FLID"/>
    <property type="match status" value="1"/>
</dbReference>
<dbReference type="InterPro" id="IPR010810">
    <property type="entry name" value="Flagellin_hook_IN_motif"/>
</dbReference>
<dbReference type="PANTHER" id="PTHR30288:SF0">
    <property type="entry name" value="FLAGELLAR HOOK-ASSOCIATED PROTEIN 2"/>
    <property type="match status" value="1"/>
</dbReference>
<comment type="subcellular location">
    <subcellularLocation>
        <location evidence="5">Secreted</location>
    </subcellularLocation>
    <subcellularLocation>
        <location evidence="5">Bacterial flagellum</location>
    </subcellularLocation>
</comment>
<evidence type="ECO:0000313" key="8">
    <source>
        <dbReference type="EMBL" id="GHH46371.1"/>
    </source>
</evidence>
<evidence type="ECO:0000256" key="1">
    <source>
        <dbReference type="ARBA" id="ARBA00009764"/>
    </source>
</evidence>
<dbReference type="GO" id="GO:0071973">
    <property type="term" value="P:bacterial-type flagellum-dependent cell motility"/>
    <property type="evidence" value="ECO:0007669"/>
    <property type="project" value="TreeGrafter"/>
</dbReference>
<keyword evidence="8" id="KW-0282">Flagellum</keyword>
<protein>
    <recommendedName>
        <fullName evidence="5">Flagellar hook-associated protein 2</fullName>
        <shortName evidence="5">HAP2</shortName>
    </recommendedName>
    <alternativeName>
        <fullName evidence="5">Flagellar cap protein</fullName>
    </alternativeName>
</protein>
<keyword evidence="5" id="KW-0964">Secreted</keyword>
<evidence type="ECO:0000256" key="4">
    <source>
        <dbReference type="ARBA" id="ARBA00023143"/>
    </source>
</evidence>
<comment type="function">
    <text evidence="5">Required for morphogenesis and for the elongation of the flagellar filament by facilitating polymerization of the flagellin monomers at the tip of growing filament. Forms a capping structure, which prevents flagellin subunits (transported through the central channel of the flagellum) from leaking out without polymerization at the distal end.</text>
</comment>
<dbReference type="Proteomes" id="UP000623958">
    <property type="component" value="Unassembled WGS sequence"/>
</dbReference>
<dbReference type="GO" id="GO:0005576">
    <property type="term" value="C:extracellular region"/>
    <property type="evidence" value="ECO:0007669"/>
    <property type="project" value="UniProtKB-SubCell"/>
</dbReference>
<evidence type="ECO:0000259" key="6">
    <source>
        <dbReference type="Pfam" id="PF02465"/>
    </source>
</evidence>
<organism evidence="8 9">
    <name type="scientific">Xanthomonas boreopolis</name>
    <dbReference type="NCBI Taxonomy" id="86183"/>
    <lineage>
        <taxon>Bacteria</taxon>
        <taxon>Pseudomonadati</taxon>
        <taxon>Pseudomonadota</taxon>
        <taxon>Gammaproteobacteria</taxon>
        <taxon>Lysobacterales</taxon>
        <taxon>Lysobacteraceae</taxon>
        <taxon>Xanthomonas</taxon>
    </lineage>
</organism>
<keyword evidence="9" id="KW-1185">Reference proteome</keyword>
<evidence type="ECO:0000256" key="3">
    <source>
        <dbReference type="ARBA" id="ARBA00023054"/>
    </source>
</evidence>
<comment type="similarity">
    <text evidence="1 5">Belongs to the FliD family.</text>
</comment>
<evidence type="ECO:0000256" key="5">
    <source>
        <dbReference type="RuleBase" id="RU362066"/>
    </source>
</evidence>
<sequence>MAISVTGSGFDIPGTVSALVAAARAPADKRIASATTAVNAKISAIGQIKSSFSSLQTALDKLTSAASTPTYTATAQTGAGFTASAGTGASPGKYNVEVVALASAQKLASSAYASGATVGYGTLTIGYGDQSVDVQIAEGTSLTGIASAINRAAGGKGVVASVITASDGQHLVFSAADTGTANALTITASGGDGGLDSLTTAGGGLTETVAAADAVVRVDGFERTSASNSVEDLVPGVTLTLTKAAEGTTYSLDLAVDNESLKSSLSAFVTAYNSTINLLKSSSAYNSTTQTASALTGDSLVRSLQQQLRNQVSANVIDLKGLGITVDKNGVMSFDTATFDSAISSDPGAAAKLFGTDSSFGTPVGKIIGNQLDAYTGSLTLRTESLNDQLKDLQDQTSALDAKMDKLSALYTAQYTAMETMVQQLQSNGSALNGLLSQ</sequence>
<dbReference type="Pfam" id="PF02465">
    <property type="entry name" value="FliD_N"/>
    <property type="match status" value="1"/>
</dbReference>
<dbReference type="EMBL" id="BNBA01000001">
    <property type="protein sequence ID" value="GHH46371.1"/>
    <property type="molecule type" value="Genomic_DNA"/>
</dbReference>
<dbReference type="InterPro" id="IPR040026">
    <property type="entry name" value="FliD"/>
</dbReference>
<feature type="coiled-coil region" evidence="5">
    <location>
        <begin position="383"/>
        <end position="410"/>
    </location>
</feature>
<evidence type="ECO:0000259" key="7">
    <source>
        <dbReference type="Pfam" id="PF07195"/>
    </source>
</evidence>
<evidence type="ECO:0000256" key="2">
    <source>
        <dbReference type="ARBA" id="ARBA00011255"/>
    </source>
</evidence>